<evidence type="ECO:0000313" key="2">
    <source>
        <dbReference type="Proteomes" id="UP000006334"/>
    </source>
</evidence>
<gene>
    <name evidence="1" type="ORF">GLIP_3328</name>
</gene>
<proteinExistence type="predicted"/>
<protein>
    <submittedName>
        <fullName evidence="1">Uncharacterized protein</fullName>
    </submittedName>
</protein>
<name>K6YCM5_9ALTE</name>
<accession>K6YCM5</accession>
<keyword evidence="2" id="KW-1185">Reference proteome</keyword>
<evidence type="ECO:0000313" key="1">
    <source>
        <dbReference type="EMBL" id="GAC15942.1"/>
    </source>
</evidence>
<reference evidence="1 2" key="1">
    <citation type="journal article" date="2017" name="Antonie Van Leeuwenhoek">
        <title>Rhizobium rhizosphaerae sp. nov., a novel species isolated from rice rhizosphere.</title>
        <authorList>
            <person name="Zhao J.J."/>
            <person name="Zhang J."/>
            <person name="Zhang R.J."/>
            <person name="Zhang C.W."/>
            <person name="Yin H.Q."/>
            <person name="Zhang X.X."/>
        </authorList>
    </citation>
    <scope>NUCLEOTIDE SEQUENCE [LARGE SCALE GENOMIC DNA]</scope>
    <source>
        <strain evidence="1 2">E3</strain>
    </source>
</reference>
<dbReference type="AlphaFoldDB" id="K6YCM5"/>
<dbReference type="Proteomes" id="UP000006334">
    <property type="component" value="Unassembled WGS sequence"/>
</dbReference>
<sequence>MSYQCDRTASLERFKKLLCFPPMGAKIVLKKGQIEKNDFDDMCKTNMEQELCIRLSAWGER</sequence>
<dbReference type="RefSeq" id="WP_008845746.1">
    <property type="nucleotide sequence ID" value="NZ_BAEN01000065.1"/>
</dbReference>
<comment type="caution">
    <text evidence="1">The sequence shown here is derived from an EMBL/GenBank/DDBJ whole genome shotgun (WGS) entry which is preliminary data.</text>
</comment>
<organism evidence="1 2">
    <name type="scientific">Aliiglaciecola lipolytica E3</name>
    <dbReference type="NCBI Taxonomy" id="1127673"/>
    <lineage>
        <taxon>Bacteria</taxon>
        <taxon>Pseudomonadati</taxon>
        <taxon>Pseudomonadota</taxon>
        <taxon>Gammaproteobacteria</taxon>
        <taxon>Alteromonadales</taxon>
        <taxon>Alteromonadaceae</taxon>
        <taxon>Aliiglaciecola</taxon>
    </lineage>
</organism>
<dbReference type="EMBL" id="BAEN01000065">
    <property type="protein sequence ID" value="GAC15942.1"/>
    <property type="molecule type" value="Genomic_DNA"/>
</dbReference>